<dbReference type="GO" id="GO:0010112">
    <property type="term" value="P:regulation of systemic acquired resistance"/>
    <property type="evidence" value="ECO:0007669"/>
    <property type="project" value="InterPro"/>
</dbReference>
<dbReference type="OrthoDB" id="1304316at2759"/>
<dbReference type="PANTHER" id="PTHR33669">
    <property type="entry name" value="PROTEIN NEGATIVE REGULATOR OF RESISTANCE"/>
    <property type="match status" value="1"/>
</dbReference>
<evidence type="ECO:0000256" key="3">
    <source>
        <dbReference type="ARBA" id="ARBA00023242"/>
    </source>
</evidence>
<feature type="compositionally biased region" description="Acidic residues" evidence="4">
    <location>
        <begin position="113"/>
        <end position="123"/>
    </location>
</feature>
<dbReference type="PANTHER" id="PTHR33669:SF14">
    <property type="entry name" value="NRR REPRESSOR HOMOLOG 3"/>
    <property type="match status" value="1"/>
</dbReference>
<keyword evidence="6" id="KW-1185">Reference proteome</keyword>
<dbReference type="Proteomes" id="UP001153076">
    <property type="component" value="Unassembled WGS sequence"/>
</dbReference>
<feature type="region of interest" description="Disordered" evidence="4">
    <location>
        <begin position="46"/>
        <end position="79"/>
    </location>
</feature>
<dbReference type="InterPro" id="IPR031425">
    <property type="entry name" value="NPR1/NH1-interacting"/>
</dbReference>
<reference evidence="5" key="1">
    <citation type="submission" date="2022-04" db="EMBL/GenBank/DDBJ databases">
        <title>Carnegiea gigantea Genome sequencing and assembly v2.</title>
        <authorList>
            <person name="Copetti D."/>
            <person name="Sanderson M.J."/>
            <person name="Burquez A."/>
            <person name="Wojciechowski M.F."/>
        </authorList>
    </citation>
    <scope>NUCLEOTIDE SEQUENCE</scope>
    <source>
        <strain evidence="5">SGP5-SGP5p</strain>
        <tissue evidence="5">Aerial part</tissue>
    </source>
</reference>
<comment type="similarity">
    <text evidence="2">Belongs to the NPR1-interactor family.</text>
</comment>
<comment type="subcellular location">
    <subcellularLocation>
        <location evidence="1">Nucleus</location>
    </subcellularLocation>
</comment>
<feature type="compositionally biased region" description="Basic and acidic residues" evidence="4">
    <location>
        <begin position="101"/>
        <end position="112"/>
    </location>
</feature>
<organism evidence="5 6">
    <name type="scientific">Carnegiea gigantea</name>
    <dbReference type="NCBI Taxonomy" id="171969"/>
    <lineage>
        <taxon>Eukaryota</taxon>
        <taxon>Viridiplantae</taxon>
        <taxon>Streptophyta</taxon>
        <taxon>Embryophyta</taxon>
        <taxon>Tracheophyta</taxon>
        <taxon>Spermatophyta</taxon>
        <taxon>Magnoliopsida</taxon>
        <taxon>eudicotyledons</taxon>
        <taxon>Gunneridae</taxon>
        <taxon>Pentapetalae</taxon>
        <taxon>Caryophyllales</taxon>
        <taxon>Cactineae</taxon>
        <taxon>Cactaceae</taxon>
        <taxon>Cactoideae</taxon>
        <taxon>Echinocereeae</taxon>
        <taxon>Carnegiea</taxon>
    </lineage>
</organism>
<protein>
    <submittedName>
        <fullName evidence="5">Uncharacterized protein</fullName>
    </submittedName>
</protein>
<evidence type="ECO:0000313" key="6">
    <source>
        <dbReference type="Proteomes" id="UP001153076"/>
    </source>
</evidence>
<evidence type="ECO:0000256" key="2">
    <source>
        <dbReference type="ARBA" id="ARBA00009937"/>
    </source>
</evidence>
<proteinExistence type="inferred from homology"/>
<sequence>MALAMEEGERKKRKITIEAEEEDEDVKMEKFFALIRSTQDIRDRLLESEESRQQRKMAVERENIRRWRPPIPVPQDLEENHQKRKIALIGANRQDTCACAKRSEEEDDNNKADDDDGDEDDNDEKNHHHQGRRYAYEEDHQVSEWASAEVLNIAVGILFDIYMQPCISQLQAPNPPL</sequence>
<evidence type="ECO:0000256" key="4">
    <source>
        <dbReference type="SAM" id="MobiDB-lite"/>
    </source>
</evidence>
<gene>
    <name evidence="5" type="ORF">Cgig2_030176</name>
</gene>
<dbReference type="EMBL" id="JAKOGI010000226">
    <property type="protein sequence ID" value="KAJ8439241.1"/>
    <property type="molecule type" value="Genomic_DNA"/>
</dbReference>
<dbReference type="AlphaFoldDB" id="A0A9Q1K8E3"/>
<dbReference type="GO" id="GO:0005634">
    <property type="term" value="C:nucleus"/>
    <property type="evidence" value="ECO:0007669"/>
    <property type="project" value="UniProtKB-SubCell"/>
</dbReference>
<name>A0A9Q1K8E3_9CARY</name>
<keyword evidence="3" id="KW-0539">Nucleus</keyword>
<accession>A0A9Q1K8E3</accession>
<feature type="region of interest" description="Disordered" evidence="4">
    <location>
        <begin position="97"/>
        <end position="135"/>
    </location>
</feature>
<evidence type="ECO:0000256" key="1">
    <source>
        <dbReference type="ARBA" id="ARBA00004123"/>
    </source>
</evidence>
<evidence type="ECO:0000313" key="5">
    <source>
        <dbReference type="EMBL" id="KAJ8439241.1"/>
    </source>
</evidence>
<dbReference type="Pfam" id="PF15699">
    <property type="entry name" value="NPR1_interact"/>
    <property type="match status" value="1"/>
</dbReference>
<feature type="compositionally biased region" description="Basic and acidic residues" evidence="4">
    <location>
        <begin position="46"/>
        <end position="65"/>
    </location>
</feature>
<comment type="caution">
    <text evidence="5">The sequence shown here is derived from an EMBL/GenBank/DDBJ whole genome shotgun (WGS) entry which is preliminary data.</text>
</comment>